<accession>A0AAE0TXW4</accession>
<comment type="caution">
    <text evidence="2">The sequence shown here is derived from an EMBL/GenBank/DDBJ whole genome shotgun (WGS) entry which is preliminary data.</text>
</comment>
<dbReference type="Proteomes" id="UP001287356">
    <property type="component" value="Unassembled WGS sequence"/>
</dbReference>
<proteinExistence type="predicted"/>
<keyword evidence="1" id="KW-0732">Signal</keyword>
<dbReference type="AlphaFoldDB" id="A0AAE0TXW4"/>
<sequence length="264" mass="28716">MVVYHTHTLVLTPWLLSWVPGSLCGISSCEWYNDAIMGVAIHYRFSTNEAQCRATGLLLDLVLEARLVVSDRASLALIASTHCRTSKTLVVDTGWNGATRKRHGSGLKAPRNRVQSVLIGRGAVKACPNRKPFPFLSVCHPRHTHGPSARRAAWAPTHVAHKCLRSRRHGEDLRIARTTYDMISALFDSLCSLCDSHVDDLDLSRRPAFSAWQGRAESGGGRAEAEWTATPVCVCVLCGWVGGGRCVAGWSGSGLADEPMAPSF</sequence>
<evidence type="ECO:0000313" key="2">
    <source>
        <dbReference type="EMBL" id="KAK3383485.1"/>
    </source>
</evidence>
<evidence type="ECO:0000256" key="1">
    <source>
        <dbReference type="SAM" id="SignalP"/>
    </source>
</evidence>
<gene>
    <name evidence="2" type="ORF">B0T24DRAFT_51093</name>
</gene>
<feature type="signal peptide" evidence="1">
    <location>
        <begin position="1"/>
        <end position="24"/>
    </location>
</feature>
<protein>
    <submittedName>
        <fullName evidence="2">Uncharacterized protein</fullName>
    </submittedName>
</protein>
<dbReference type="EMBL" id="JAULSN010000001">
    <property type="protein sequence ID" value="KAK3383485.1"/>
    <property type="molecule type" value="Genomic_DNA"/>
</dbReference>
<evidence type="ECO:0000313" key="3">
    <source>
        <dbReference type="Proteomes" id="UP001287356"/>
    </source>
</evidence>
<keyword evidence="3" id="KW-1185">Reference proteome</keyword>
<feature type="chain" id="PRO_5042203824" evidence="1">
    <location>
        <begin position="25"/>
        <end position="264"/>
    </location>
</feature>
<reference evidence="2" key="1">
    <citation type="journal article" date="2023" name="Mol. Phylogenet. Evol.">
        <title>Genome-scale phylogeny and comparative genomics of the fungal order Sordariales.</title>
        <authorList>
            <person name="Hensen N."/>
            <person name="Bonometti L."/>
            <person name="Westerberg I."/>
            <person name="Brannstrom I.O."/>
            <person name="Guillou S."/>
            <person name="Cros-Aarteil S."/>
            <person name="Calhoun S."/>
            <person name="Haridas S."/>
            <person name="Kuo A."/>
            <person name="Mondo S."/>
            <person name="Pangilinan J."/>
            <person name="Riley R."/>
            <person name="LaButti K."/>
            <person name="Andreopoulos B."/>
            <person name="Lipzen A."/>
            <person name="Chen C."/>
            <person name="Yan M."/>
            <person name="Daum C."/>
            <person name="Ng V."/>
            <person name="Clum A."/>
            <person name="Steindorff A."/>
            <person name="Ohm R.A."/>
            <person name="Martin F."/>
            <person name="Silar P."/>
            <person name="Natvig D.O."/>
            <person name="Lalanne C."/>
            <person name="Gautier V."/>
            <person name="Ament-Velasquez S.L."/>
            <person name="Kruys A."/>
            <person name="Hutchinson M.I."/>
            <person name="Powell A.J."/>
            <person name="Barry K."/>
            <person name="Miller A.N."/>
            <person name="Grigoriev I.V."/>
            <person name="Debuchy R."/>
            <person name="Gladieux P."/>
            <person name="Hiltunen Thoren M."/>
            <person name="Johannesson H."/>
        </authorList>
    </citation>
    <scope>NUCLEOTIDE SEQUENCE</scope>
    <source>
        <strain evidence="2">CBS 958.72</strain>
    </source>
</reference>
<name>A0AAE0TXW4_9PEZI</name>
<reference evidence="2" key="2">
    <citation type="submission" date="2023-06" db="EMBL/GenBank/DDBJ databases">
        <authorList>
            <consortium name="Lawrence Berkeley National Laboratory"/>
            <person name="Haridas S."/>
            <person name="Hensen N."/>
            <person name="Bonometti L."/>
            <person name="Westerberg I."/>
            <person name="Brannstrom I.O."/>
            <person name="Guillou S."/>
            <person name="Cros-Aarteil S."/>
            <person name="Calhoun S."/>
            <person name="Kuo A."/>
            <person name="Mondo S."/>
            <person name="Pangilinan J."/>
            <person name="Riley R."/>
            <person name="Labutti K."/>
            <person name="Andreopoulos B."/>
            <person name="Lipzen A."/>
            <person name="Chen C."/>
            <person name="Yanf M."/>
            <person name="Daum C."/>
            <person name="Ng V."/>
            <person name="Clum A."/>
            <person name="Steindorff A."/>
            <person name="Ohm R."/>
            <person name="Martin F."/>
            <person name="Silar P."/>
            <person name="Natvig D."/>
            <person name="Lalanne C."/>
            <person name="Gautier V."/>
            <person name="Ament-Velasquez S.L."/>
            <person name="Kruys A."/>
            <person name="Hutchinson M.I."/>
            <person name="Powell A.J."/>
            <person name="Barry K."/>
            <person name="Miller A.N."/>
            <person name="Grigoriev I.V."/>
            <person name="Debuchy R."/>
            <person name="Gladieux P."/>
            <person name="Thoren M.H."/>
            <person name="Johannesson H."/>
        </authorList>
    </citation>
    <scope>NUCLEOTIDE SEQUENCE</scope>
    <source>
        <strain evidence="2">CBS 958.72</strain>
    </source>
</reference>
<organism evidence="2 3">
    <name type="scientific">Lasiosphaeria ovina</name>
    <dbReference type="NCBI Taxonomy" id="92902"/>
    <lineage>
        <taxon>Eukaryota</taxon>
        <taxon>Fungi</taxon>
        <taxon>Dikarya</taxon>
        <taxon>Ascomycota</taxon>
        <taxon>Pezizomycotina</taxon>
        <taxon>Sordariomycetes</taxon>
        <taxon>Sordariomycetidae</taxon>
        <taxon>Sordariales</taxon>
        <taxon>Lasiosphaeriaceae</taxon>
        <taxon>Lasiosphaeria</taxon>
    </lineage>
</organism>